<feature type="chain" id="PRO_5012872621" description="Collagen alpha-6(VI) chain" evidence="11">
    <location>
        <begin position="22"/>
        <end position="2395"/>
    </location>
</feature>
<feature type="signal peptide" evidence="11">
    <location>
        <begin position="1"/>
        <end position="21"/>
    </location>
</feature>
<name>A0A226NEL1_CALSU</name>
<dbReference type="InterPro" id="IPR036880">
    <property type="entry name" value="Kunitz_BPTI_sf"/>
</dbReference>
<keyword evidence="6" id="KW-0130">Cell adhesion</keyword>
<feature type="domain" description="VWFA" evidence="12">
    <location>
        <begin position="1809"/>
        <end position="1991"/>
    </location>
</feature>
<evidence type="ECO:0000259" key="13">
    <source>
        <dbReference type="PROSITE" id="PS50279"/>
    </source>
</evidence>
<evidence type="ECO:0000256" key="4">
    <source>
        <dbReference type="ARBA" id="ARBA00022729"/>
    </source>
</evidence>
<dbReference type="CDD" id="cd01472">
    <property type="entry name" value="vWA_collagen"/>
    <property type="match status" value="4"/>
</dbReference>
<dbReference type="InterPro" id="IPR050525">
    <property type="entry name" value="ECM_Assembly_Org"/>
</dbReference>
<feature type="compositionally biased region" description="Basic and acidic residues" evidence="10">
    <location>
        <begin position="1602"/>
        <end position="1621"/>
    </location>
</feature>
<reference evidence="14 15" key="1">
    <citation type="submission" date="2016-07" db="EMBL/GenBank/DDBJ databases">
        <title>Disparate Historic Effective Population Sizes Predicted by Modern Levels of Genome Diversity for the Scaled Quail (Callipepla squamata) and the Northern Bobwhite (Colinus virginianus): Inferences from First and Second Generation Draft Genome Assemblies for Sympatric New World Quail.</title>
        <authorList>
            <person name="Oldeschulte D.L."/>
            <person name="Halley Y.A."/>
            <person name="Bhattarai E.K."/>
            <person name="Brashear W.A."/>
            <person name="Hill J."/>
            <person name="Metz R.P."/>
            <person name="Johnson C.D."/>
            <person name="Rollins D."/>
            <person name="Peterson M.J."/>
            <person name="Bickhart D.M."/>
            <person name="Decker J.E."/>
            <person name="Seabury C.M."/>
        </authorList>
    </citation>
    <scope>NUCLEOTIDE SEQUENCE [LARGE SCALE GENOMIC DNA]</scope>
    <source>
        <strain evidence="14 15">Texas</strain>
        <tissue evidence="14">Leg muscle</tissue>
    </source>
</reference>
<evidence type="ECO:0000256" key="7">
    <source>
        <dbReference type="ARBA" id="ARBA00023119"/>
    </source>
</evidence>
<feature type="region of interest" description="Disordered" evidence="10">
    <location>
        <begin position="2226"/>
        <end position="2263"/>
    </location>
</feature>
<feature type="domain" description="BPTI/Kunitz inhibitor" evidence="13">
    <location>
        <begin position="2341"/>
        <end position="2391"/>
    </location>
</feature>
<feature type="domain" description="VWFA" evidence="12">
    <location>
        <begin position="347"/>
        <end position="526"/>
    </location>
</feature>
<comment type="caution">
    <text evidence="14">The sequence shown here is derived from an EMBL/GenBank/DDBJ whole genome shotgun (WGS) entry which is preliminary data.</text>
</comment>
<dbReference type="OrthoDB" id="6132182at2759"/>
<keyword evidence="7" id="KW-0176">Collagen</keyword>
<dbReference type="FunFam" id="3.40.50.410:FF:000016">
    <property type="entry name" value="Collagen type VI alpha 3 chain"/>
    <property type="match status" value="1"/>
</dbReference>
<feature type="domain" description="VWFA" evidence="12">
    <location>
        <begin position="922"/>
        <end position="1098"/>
    </location>
</feature>
<gene>
    <name evidence="14" type="ORF">ASZ78_002676</name>
</gene>
<dbReference type="Proteomes" id="UP000198323">
    <property type="component" value="Unassembled WGS sequence"/>
</dbReference>
<dbReference type="PRINTS" id="PR00759">
    <property type="entry name" value="BASICPTASE"/>
</dbReference>
<dbReference type="Pfam" id="PF00092">
    <property type="entry name" value="VWA"/>
    <property type="match status" value="9"/>
</dbReference>
<keyword evidence="8" id="KW-1015">Disulfide bond</keyword>
<evidence type="ECO:0000256" key="5">
    <source>
        <dbReference type="ARBA" id="ARBA00022737"/>
    </source>
</evidence>
<comment type="subcellular location">
    <subcellularLocation>
        <location evidence="1">Secreted</location>
        <location evidence="1">Extracellular space</location>
        <location evidence="1">Extracellular matrix</location>
    </subcellularLocation>
</comment>
<feature type="region of interest" description="Disordered" evidence="10">
    <location>
        <begin position="1555"/>
        <end position="1787"/>
    </location>
</feature>
<dbReference type="SMART" id="SM00131">
    <property type="entry name" value="KU"/>
    <property type="match status" value="1"/>
</dbReference>
<dbReference type="SUPFAM" id="SSF57362">
    <property type="entry name" value="BPTI-like"/>
    <property type="match status" value="1"/>
</dbReference>
<dbReference type="PROSITE" id="PS00280">
    <property type="entry name" value="BPTI_KUNITZ_1"/>
    <property type="match status" value="1"/>
</dbReference>
<evidence type="ECO:0000256" key="8">
    <source>
        <dbReference type="ARBA" id="ARBA00023157"/>
    </source>
</evidence>
<dbReference type="CDD" id="cd22630">
    <property type="entry name" value="Kunitz_collagen_alpha6_VI"/>
    <property type="match status" value="1"/>
</dbReference>
<dbReference type="Gene3D" id="3.40.50.410">
    <property type="entry name" value="von Willebrand factor, type A domain"/>
    <property type="match status" value="10"/>
</dbReference>
<evidence type="ECO:0000256" key="6">
    <source>
        <dbReference type="ARBA" id="ARBA00022889"/>
    </source>
</evidence>
<keyword evidence="2" id="KW-0964">Secreted</keyword>
<dbReference type="FunFam" id="3.40.50.410:FF:000004">
    <property type="entry name" value="collagen alpha-6(VI) chain"/>
    <property type="match status" value="5"/>
</dbReference>
<dbReference type="PANTHER" id="PTHR24020:SF86">
    <property type="entry name" value="COLLAGEN, TYPE VI, ALPHA 4"/>
    <property type="match status" value="1"/>
</dbReference>
<dbReference type="FunFam" id="3.40.50.410:FF:000021">
    <property type="entry name" value="Collagen, type VI, alpha 3"/>
    <property type="match status" value="1"/>
</dbReference>
<evidence type="ECO:0008006" key="16">
    <source>
        <dbReference type="Google" id="ProtNLM"/>
    </source>
</evidence>
<evidence type="ECO:0000313" key="15">
    <source>
        <dbReference type="Proteomes" id="UP000198323"/>
    </source>
</evidence>
<dbReference type="GO" id="GO:0007155">
    <property type="term" value="P:cell adhesion"/>
    <property type="evidence" value="ECO:0007669"/>
    <property type="project" value="UniProtKB-KW"/>
</dbReference>
<sequence>MDDWKSLLVLLLVSTFGTIDAQTACSKATLADVVIVVDTSTSIAQENFQKVKSFLSSLVSSLDVGLETIRIGLAQYSNEAYQVFLLNQHLLKNDVLEQIRDLPYRGGETYTGRALDFVSTVYFKESAGSRAKGYVPQLTILITGGMSSDEVEQPAKKLRYRGISIYVVGIGIQNTTELQQITSKPFHKYLYSVDSFDDLPDLSTRLLQNFCTAIESHIQAFVKQYADVIFLIDSSENMKPSTSERVKRFISQVVSQLDVGLNKNSIKEEAWMLEEMGVEVTSVDVAYIDRIEAMVRESSSKTYQIYEVESIDPVQQNIVSDMETSLEKLYDLDSSVPAVCSSATVADIVFLVDESSKIGSKNFQLIRAFLLKIVNALDIGPNNVRVGLILYSNEPRLEFTLDTFKDKVEILNYLKILPYRGGQAYTGKAIEFLRKKVFIQEAGSRKKHGVQQIAVVITDGLSLDDYTEQASKLRRESVTVYAVGIKNITEDSKLDKIATYPPGNHVTTLKFFLQLSTIKWKIKKQLCNEIVTQTFVAPLQSQSLKEGCVDTEEADIYFLIDGSGSVYPSDFKDMKTFMNEVIRVFQVGATNVRFGVVQYASESKTEIVIGQHNKMMGLTEAIENIDQVGGGIRTGNALRSMNSLFKIAYRENVPQILIVITRGTSEDGVNQAARELREQGITIYAIGIKDAVQQELEEIAETKSRMFFVNDFDSLKHIKREIVQEVCSTNVCENVRADIVFLVDSSNSIRPAEFQKIKDFMQSFVTKVNVGIDNVRIGLLQFSSEIREEFQLDRYSAIADVQRAIQEMQQIKLGTLTGKALTFAASYFDQPRGGRPELKQYLIVITDGEAQDSVENPARAIRDKGITIYAVDMLQANSSQLVEITGAQDKVFFESEINFSEKQILFEICNLQKLCKRAETADIMFVVHGSPGVSDLQFKSILRLVEAVVNNSVVGKDKVQFGALVYSFSPEVQFSLNSYASKSQIREAVFSLKPLSGQPFTARALSFARQRFGVNYGGRASSLAVTRILVLITDEPTAPSDRDNLPMAVRALNEDRIILIAVGVSKASREELEEITDGQERLFFAQSYDALENIHENLTHIVCEKSKPVCSSHVADLMFLIDGSESISENSFSIMKTFMKDVVDNFVISRDKVRVGVVQYGQEPQKEFYLNEFFSDTIIKEQINRIEQLKSSTFTGKGLRFVQRLFEPPNGGRKNQGVLQNLIVITNGYSADRVDDAAIVLRNNGIHVFAVGVGIVNSFELLRIAGNARRVFTVENFDALKMVKSTIINEICEPEDPSNQDCNVDLSIAIDISSRMQSASSLLLKQKMQTFLPKLLLQMRSLPSISCNAGSPVNIRFKFQVLARTKQFLFDSDFEDYNEEIIRKFLDVQTVVDTYLNADFLQAVQEKFFSATSSKVKVLLVFSDGLDDSLEDLRNAANAFRLKVGLDNTQNLTVLREIEFGRGFGYNEPLSVGFPEIASILQRNLKENAVVLFVNALEKLVIVVAGEILGGREVQVTEDHLAILVRKVGWGTEVQLVSMELEEIGDVQVPEAVRQGPRGFQGNQGEHGESGFDGIDGEQGEPGSPGFPGEKGSPGKQGIKGPRGEPGERGEPGLRGDHGDPGIDNNIAGSKGEKGNPAWQGAEGRRGPPGIKGEQGEMGETGYPGDAGHPGPQGPRGPQGIRGPPGPQGMPGFQASLGPPGPPGSDGKLGARGAKGEPGDPGEKGPVGPPGPRGVPGMDGRDTYGPEGNKGVKGESGFIGHPGPEGNAGTPGSLGDPGDQGPSGPMPCELVNFTRKNCHTDTCPVYPTEVVFALDMSEGVTPAAFERMRSIVISLLKTIKISESNCPTGARVSIVSFNTNTRYLIRFSEFQKHNLLLQAVQSIPLERSTGKRSIGAAMRFVARNVFKRVRQGILTRKVAIFFANGPSQEDAVISTAVLELSAWDITPVVIAFTELPNVRRAFSIDDTGRFQLFVWERLQDENLESITYCTLCFDKCKPSTNCEVPISPPLLMDMDITYIVDSSRSISSEDFQRAKDFVSNMIDQFVIAEKPSESFGGIRVALVQQAPRGFLPDGKHTPVALEFDLEAYNNKDLMKKHIQESVHQLEGPSAIASALQWTVENVFFKAPRQRKHRVIFAILGSKTSTQDREKLREISLGVKCQGFTVFTLALGNGLSDSELMELSSSPTDQHLLTLGRISTSEMVYAQRFTRAFLNLLQKEVNSYPSPELQEECENLDRGDTQDQVSATERMPLPGPDESGYSGDLTDIETTENRALEKVKLTTTGLTYTLPGMGYDFGENEYFTEEGTTGEKPQEYGEAHGKKESLGIIVETRPDDSDYDVCDLVQDSGECQNYVLKWYYNKEQKMCGQFWYGGCGGNKNRFETQEECGFFCIKSF</sequence>
<feature type="domain" description="VWFA" evidence="12">
    <location>
        <begin position="1116"/>
        <end position="1291"/>
    </location>
</feature>
<feature type="compositionally biased region" description="Basic and acidic residues" evidence="10">
    <location>
        <begin position="1714"/>
        <end position="1723"/>
    </location>
</feature>
<keyword evidence="5" id="KW-0677">Repeat</keyword>
<dbReference type="EMBL" id="MCFN01000077">
    <property type="protein sequence ID" value="OXB65928.1"/>
    <property type="molecule type" value="Genomic_DNA"/>
</dbReference>
<dbReference type="CDD" id="cd01450">
    <property type="entry name" value="vWFA_subfamily_ECM"/>
    <property type="match status" value="3"/>
</dbReference>
<feature type="domain" description="VWFA" evidence="12">
    <location>
        <begin position="738"/>
        <end position="908"/>
    </location>
</feature>
<dbReference type="Pfam" id="PF00014">
    <property type="entry name" value="Kunitz_BPTI"/>
    <property type="match status" value="1"/>
</dbReference>
<evidence type="ECO:0000256" key="2">
    <source>
        <dbReference type="ARBA" id="ARBA00022525"/>
    </source>
</evidence>
<organism evidence="14 15">
    <name type="scientific">Callipepla squamata</name>
    <name type="common">Scaled quail</name>
    <dbReference type="NCBI Taxonomy" id="9009"/>
    <lineage>
        <taxon>Eukaryota</taxon>
        <taxon>Metazoa</taxon>
        <taxon>Chordata</taxon>
        <taxon>Craniata</taxon>
        <taxon>Vertebrata</taxon>
        <taxon>Euteleostomi</taxon>
        <taxon>Archelosauria</taxon>
        <taxon>Archosauria</taxon>
        <taxon>Dinosauria</taxon>
        <taxon>Saurischia</taxon>
        <taxon>Theropoda</taxon>
        <taxon>Coelurosauria</taxon>
        <taxon>Aves</taxon>
        <taxon>Neognathae</taxon>
        <taxon>Galloanserae</taxon>
        <taxon>Galliformes</taxon>
        <taxon>Odontophoridae</taxon>
        <taxon>Callipepla</taxon>
    </lineage>
</organism>
<proteinExistence type="predicted"/>
<dbReference type="GO" id="GO:0005581">
    <property type="term" value="C:collagen trimer"/>
    <property type="evidence" value="ECO:0007669"/>
    <property type="project" value="UniProtKB-KW"/>
</dbReference>
<dbReference type="SMART" id="SM00327">
    <property type="entry name" value="VWA"/>
    <property type="match status" value="9"/>
</dbReference>
<dbReference type="GO" id="GO:0004867">
    <property type="term" value="F:serine-type endopeptidase inhibitor activity"/>
    <property type="evidence" value="ECO:0007669"/>
    <property type="project" value="InterPro"/>
</dbReference>
<keyword evidence="4 11" id="KW-0732">Signal</keyword>
<evidence type="ECO:0000256" key="10">
    <source>
        <dbReference type="SAM" id="MobiDB-lite"/>
    </source>
</evidence>
<evidence type="ECO:0000256" key="9">
    <source>
        <dbReference type="ARBA" id="ARBA00023180"/>
    </source>
</evidence>
<evidence type="ECO:0000256" key="11">
    <source>
        <dbReference type="SAM" id="SignalP"/>
    </source>
</evidence>
<dbReference type="SUPFAM" id="SSF53300">
    <property type="entry name" value="vWA-like"/>
    <property type="match status" value="10"/>
</dbReference>
<dbReference type="FunFam" id="4.10.410.10:FF:000020">
    <property type="entry name" value="Collagen, type VI, alpha 3"/>
    <property type="match status" value="1"/>
</dbReference>
<dbReference type="InterPro" id="IPR036465">
    <property type="entry name" value="vWFA_dom_sf"/>
</dbReference>
<keyword evidence="9" id="KW-0325">Glycoprotein</keyword>
<evidence type="ECO:0000256" key="3">
    <source>
        <dbReference type="ARBA" id="ARBA00022530"/>
    </source>
</evidence>
<dbReference type="Pfam" id="PF01391">
    <property type="entry name" value="Collagen"/>
    <property type="match status" value="2"/>
</dbReference>
<dbReference type="Gene3D" id="4.10.410.10">
    <property type="entry name" value="Pancreatic trypsin inhibitor Kunitz domain"/>
    <property type="match status" value="1"/>
</dbReference>
<dbReference type="InterPro" id="IPR008160">
    <property type="entry name" value="Collagen"/>
</dbReference>
<dbReference type="PRINTS" id="PR00453">
    <property type="entry name" value="VWFADOMAIN"/>
</dbReference>
<evidence type="ECO:0000256" key="1">
    <source>
        <dbReference type="ARBA" id="ARBA00004498"/>
    </source>
</evidence>
<feature type="domain" description="VWFA" evidence="12">
    <location>
        <begin position="32"/>
        <end position="206"/>
    </location>
</feature>
<dbReference type="STRING" id="9009.A0A226NEL1"/>
<feature type="domain" description="VWFA" evidence="12">
    <location>
        <begin position="227"/>
        <end position="327"/>
    </location>
</feature>
<feature type="domain" description="VWFA" evidence="12">
    <location>
        <begin position="555"/>
        <end position="722"/>
    </location>
</feature>
<keyword evidence="3" id="KW-0272">Extracellular matrix</keyword>
<dbReference type="PROSITE" id="PS50279">
    <property type="entry name" value="BPTI_KUNITZ_2"/>
    <property type="match status" value="1"/>
</dbReference>
<feature type="domain" description="VWFA" evidence="12">
    <location>
        <begin position="2015"/>
        <end position="2216"/>
    </location>
</feature>
<keyword evidence="15" id="KW-1185">Reference proteome</keyword>
<evidence type="ECO:0000313" key="14">
    <source>
        <dbReference type="EMBL" id="OXB65928.1"/>
    </source>
</evidence>
<dbReference type="PROSITE" id="PS50234">
    <property type="entry name" value="VWFA"/>
    <property type="match status" value="9"/>
</dbReference>
<accession>A0A226NEL1</accession>
<dbReference type="InterPro" id="IPR020901">
    <property type="entry name" value="Prtase_inh_Kunz-CS"/>
</dbReference>
<dbReference type="InterPro" id="IPR002035">
    <property type="entry name" value="VWF_A"/>
</dbReference>
<dbReference type="InterPro" id="IPR002223">
    <property type="entry name" value="Kunitz_BPTI"/>
</dbReference>
<protein>
    <recommendedName>
        <fullName evidence="16">Collagen alpha-6(VI) chain</fullName>
    </recommendedName>
</protein>
<dbReference type="PANTHER" id="PTHR24020">
    <property type="entry name" value="COLLAGEN ALPHA"/>
    <property type="match status" value="1"/>
</dbReference>
<evidence type="ECO:0000259" key="12">
    <source>
        <dbReference type="PROSITE" id="PS50234"/>
    </source>
</evidence>